<organism evidence="2 3">
    <name type="scientific">Calditerricola satsumensis</name>
    <dbReference type="NCBI Taxonomy" id="373054"/>
    <lineage>
        <taxon>Bacteria</taxon>
        <taxon>Bacillati</taxon>
        <taxon>Bacillota</taxon>
        <taxon>Bacilli</taxon>
        <taxon>Bacillales</taxon>
        <taxon>Bacillaceae</taxon>
        <taxon>Calditerricola</taxon>
    </lineage>
</organism>
<feature type="transmembrane region" description="Helical" evidence="1">
    <location>
        <begin position="53"/>
        <end position="73"/>
    </location>
</feature>
<keyword evidence="1" id="KW-0812">Transmembrane</keyword>
<dbReference type="Proteomes" id="UP000637720">
    <property type="component" value="Unassembled WGS sequence"/>
</dbReference>
<reference evidence="2" key="1">
    <citation type="journal article" date="2014" name="Int. J. Syst. Evol. Microbiol.">
        <title>Complete genome sequence of Corynebacterium casei LMG S-19264T (=DSM 44701T), isolated from a smear-ripened cheese.</title>
        <authorList>
            <consortium name="US DOE Joint Genome Institute (JGI-PGF)"/>
            <person name="Walter F."/>
            <person name="Albersmeier A."/>
            <person name="Kalinowski J."/>
            <person name="Ruckert C."/>
        </authorList>
    </citation>
    <scope>NUCLEOTIDE SEQUENCE</scope>
    <source>
        <strain evidence="2">JCM 14719</strain>
    </source>
</reference>
<proteinExistence type="predicted"/>
<dbReference type="AlphaFoldDB" id="A0A8J3BE06"/>
<evidence type="ECO:0000313" key="2">
    <source>
        <dbReference type="EMBL" id="GGK00289.1"/>
    </source>
</evidence>
<gene>
    <name evidence="2" type="ORF">GCM10007043_12960</name>
</gene>
<accession>A0A8J3BE06</accession>
<name>A0A8J3BE06_9BACI</name>
<feature type="transmembrane region" description="Helical" evidence="1">
    <location>
        <begin position="30"/>
        <end position="47"/>
    </location>
</feature>
<evidence type="ECO:0000256" key="1">
    <source>
        <dbReference type="SAM" id="Phobius"/>
    </source>
</evidence>
<dbReference type="RefSeq" id="WP_054671080.1">
    <property type="nucleotide sequence ID" value="NZ_BMOF01000022.1"/>
</dbReference>
<keyword evidence="1" id="KW-1133">Transmembrane helix</keyword>
<protein>
    <recommendedName>
        <fullName evidence="4">Holin</fullName>
    </recommendedName>
</protein>
<evidence type="ECO:0008006" key="4">
    <source>
        <dbReference type="Google" id="ProtNLM"/>
    </source>
</evidence>
<keyword evidence="3" id="KW-1185">Reference proteome</keyword>
<comment type="caution">
    <text evidence="2">The sequence shown here is derived from an EMBL/GenBank/DDBJ whole genome shotgun (WGS) entry which is preliminary data.</text>
</comment>
<dbReference type="EMBL" id="BMOF01000022">
    <property type="protein sequence ID" value="GGK00289.1"/>
    <property type="molecule type" value="Genomic_DNA"/>
</dbReference>
<sequence>MTFQLWDLILIPVIMGVVGLLRLFGLSAHWAPIAAVVLGLITGFLYLAPGDALAAIVLGALYGVSAIGLHSGIKNTWQAIRQGFR</sequence>
<feature type="transmembrane region" description="Helical" evidence="1">
    <location>
        <begin position="6"/>
        <end position="23"/>
    </location>
</feature>
<keyword evidence="1" id="KW-0472">Membrane</keyword>
<reference evidence="2" key="2">
    <citation type="submission" date="2020-09" db="EMBL/GenBank/DDBJ databases">
        <authorList>
            <person name="Sun Q."/>
            <person name="Ohkuma M."/>
        </authorList>
    </citation>
    <scope>NUCLEOTIDE SEQUENCE</scope>
    <source>
        <strain evidence="2">JCM 14719</strain>
    </source>
</reference>
<evidence type="ECO:0000313" key="3">
    <source>
        <dbReference type="Proteomes" id="UP000637720"/>
    </source>
</evidence>